<comment type="caution">
    <text evidence="2">The sequence shown here is derived from an EMBL/GenBank/DDBJ whole genome shotgun (WGS) entry which is preliminary data.</text>
</comment>
<dbReference type="NCBIfam" id="TIGR04131">
    <property type="entry name" value="Bac_Flav_CTERM"/>
    <property type="match status" value="1"/>
</dbReference>
<dbReference type="AlphaFoldDB" id="A0A495ML34"/>
<evidence type="ECO:0000313" key="2">
    <source>
        <dbReference type="EMBL" id="RKS26065.1"/>
    </source>
</evidence>
<dbReference type="Pfam" id="PF13585">
    <property type="entry name" value="CHU_C"/>
    <property type="match status" value="1"/>
</dbReference>
<protein>
    <submittedName>
        <fullName evidence="2">Gliding motility-associated-like protein</fullName>
    </submittedName>
</protein>
<dbReference type="Proteomes" id="UP000277579">
    <property type="component" value="Unassembled WGS sequence"/>
</dbReference>
<dbReference type="EMBL" id="RBLC01000001">
    <property type="protein sequence ID" value="RKS26065.1"/>
    <property type="molecule type" value="Genomic_DNA"/>
</dbReference>
<keyword evidence="1" id="KW-0732">Signal</keyword>
<organism evidence="2 3">
    <name type="scientific">Flavobacterium endophyticum</name>
    <dbReference type="NCBI Taxonomy" id="1540163"/>
    <lineage>
        <taxon>Bacteria</taxon>
        <taxon>Pseudomonadati</taxon>
        <taxon>Bacteroidota</taxon>
        <taxon>Flavobacteriia</taxon>
        <taxon>Flavobacteriales</taxon>
        <taxon>Flavobacteriaceae</taxon>
        <taxon>Flavobacterium</taxon>
    </lineage>
</organism>
<dbReference type="RefSeq" id="WP_121375418.1">
    <property type="nucleotide sequence ID" value="NZ_RBLC01000001.1"/>
</dbReference>
<reference evidence="2 3" key="1">
    <citation type="submission" date="2018-10" db="EMBL/GenBank/DDBJ databases">
        <title>Genomic Encyclopedia of Archaeal and Bacterial Type Strains, Phase II (KMG-II): from individual species to whole genera.</title>
        <authorList>
            <person name="Goeker M."/>
        </authorList>
    </citation>
    <scope>NUCLEOTIDE SEQUENCE [LARGE SCALE GENOMIC DNA]</scope>
    <source>
        <strain evidence="2 3">DSM 29537</strain>
    </source>
</reference>
<dbReference type="OrthoDB" id="1489185at2"/>
<feature type="signal peptide" evidence="1">
    <location>
        <begin position="1"/>
        <end position="22"/>
    </location>
</feature>
<keyword evidence="3" id="KW-1185">Reference proteome</keyword>
<name>A0A495ML34_9FLAO</name>
<evidence type="ECO:0000313" key="3">
    <source>
        <dbReference type="Proteomes" id="UP000277579"/>
    </source>
</evidence>
<evidence type="ECO:0000256" key="1">
    <source>
        <dbReference type="SAM" id="SignalP"/>
    </source>
</evidence>
<accession>A0A495ML34</accession>
<feature type="chain" id="PRO_5019812484" evidence="1">
    <location>
        <begin position="23"/>
        <end position="432"/>
    </location>
</feature>
<proteinExistence type="predicted"/>
<sequence length="432" mass="47817">MKTMTIRSLLFFSLFISVKAVAQTVNTGEMSILPGTVVSTRFDFGNTPTATFTNDGEFYVFGNFNNDGLVSFTPGQRGYTIFQGNVAQSISGSAPSDYFKFYDVLFNNESPQPAFQLSADISITGNSDFLNGIVRINETEGLIVYENNATHSNTDNDGHVDGYVQKNGNVEFTYPIGNSSFFRPAKILPTAPNAATDAFTGKYFLENSNTLYPHASKVGNVELIDDKEYWTLDKTEGNTEIMLTLSWDQATTPGFIWQDLDPSSPEGMEKLTIARWDEEKRLWVDEGGIVEIGAGGIQTGTVTSFFATSGFGVFTLAKVKRRVEPVGNIVIYNGVTPNDDGKNDYFIIDGITNYPNNRVSIYNRWGVKVFETTNYDSDGNVFNGHSEGRATVSPDQKLPSGTYFYVLTYELTYPGGEKRNIEKAGYLYLNDN</sequence>
<dbReference type="InterPro" id="IPR026341">
    <property type="entry name" value="T9SS_type_B"/>
</dbReference>
<gene>
    <name evidence="2" type="ORF">CLV94_1119</name>
</gene>